<proteinExistence type="predicted"/>
<dbReference type="EMBL" id="GBXM01050359">
    <property type="protein sequence ID" value="JAH58218.1"/>
    <property type="molecule type" value="Transcribed_RNA"/>
</dbReference>
<name>A0A0E9TZQ3_ANGAN</name>
<reference evidence="1" key="1">
    <citation type="submission" date="2014-11" db="EMBL/GenBank/DDBJ databases">
        <authorList>
            <person name="Amaro Gonzalez C."/>
        </authorList>
    </citation>
    <scope>NUCLEOTIDE SEQUENCE</scope>
</reference>
<organism evidence="1">
    <name type="scientific">Anguilla anguilla</name>
    <name type="common">European freshwater eel</name>
    <name type="synonym">Muraena anguilla</name>
    <dbReference type="NCBI Taxonomy" id="7936"/>
    <lineage>
        <taxon>Eukaryota</taxon>
        <taxon>Metazoa</taxon>
        <taxon>Chordata</taxon>
        <taxon>Craniata</taxon>
        <taxon>Vertebrata</taxon>
        <taxon>Euteleostomi</taxon>
        <taxon>Actinopterygii</taxon>
        <taxon>Neopterygii</taxon>
        <taxon>Teleostei</taxon>
        <taxon>Anguilliformes</taxon>
        <taxon>Anguillidae</taxon>
        <taxon>Anguilla</taxon>
    </lineage>
</organism>
<accession>A0A0E9TZQ3</accession>
<evidence type="ECO:0000313" key="1">
    <source>
        <dbReference type="EMBL" id="JAH58218.1"/>
    </source>
</evidence>
<protein>
    <submittedName>
        <fullName evidence="1">Uncharacterized protein</fullName>
    </submittedName>
</protein>
<dbReference type="AlphaFoldDB" id="A0A0E9TZQ3"/>
<sequence>MKNHQCPSRDKFTTWIIYKVSIRIRVRIFNFTFHHTLKQK</sequence>
<reference evidence="1" key="2">
    <citation type="journal article" date="2015" name="Fish Shellfish Immunol.">
        <title>Early steps in the European eel (Anguilla anguilla)-Vibrio vulnificus interaction in the gills: Role of the RtxA13 toxin.</title>
        <authorList>
            <person name="Callol A."/>
            <person name="Pajuelo D."/>
            <person name="Ebbesson L."/>
            <person name="Teles M."/>
            <person name="MacKenzie S."/>
            <person name="Amaro C."/>
        </authorList>
    </citation>
    <scope>NUCLEOTIDE SEQUENCE</scope>
</reference>